<proteinExistence type="predicted"/>
<dbReference type="Proteomes" id="UP000269221">
    <property type="component" value="Unassembled WGS sequence"/>
</dbReference>
<evidence type="ECO:0000313" key="1">
    <source>
        <dbReference type="EMBL" id="RMC06077.1"/>
    </source>
</evidence>
<dbReference type="EMBL" id="QRBI01000121">
    <property type="protein sequence ID" value="RMC06077.1"/>
    <property type="molecule type" value="Genomic_DNA"/>
</dbReference>
<accession>A0A3M0KG42</accession>
<evidence type="ECO:0000313" key="2">
    <source>
        <dbReference type="Proteomes" id="UP000269221"/>
    </source>
</evidence>
<reference evidence="1 2" key="1">
    <citation type="submission" date="2018-07" db="EMBL/GenBank/DDBJ databases">
        <title>A high quality draft genome assembly of the barn swallow (H. rustica rustica).</title>
        <authorList>
            <person name="Formenti G."/>
            <person name="Chiara M."/>
            <person name="Poveda L."/>
            <person name="Francoijs K.-J."/>
            <person name="Bonisoli-Alquati A."/>
            <person name="Canova L."/>
            <person name="Gianfranceschi L."/>
            <person name="Horner D.S."/>
            <person name="Saino N."/>
        </authorList>
    </citation>
    <scope>NUCLEOTIDE SEQUENCE [LARGE SCALE GENOMIC DNA]</scope>
    <source>
        <strain evidence="1">Chelidonia</strain>
        <tissue evidence="1">Blood</tissue>
    </source>
</reference>
<organism evidence="1 2">
    <name type="scientific">Hirundo rustica rustica</name>
    <dbReference type="NCBI Taxonomy" id="333673"/>
    <lineage>
        <taxon>Eukaryota</taxon>
        <taxon>Metazoa</taxon>
        <taxon>Chordata</taxon>
        <taxon>Craniata</taxon>
        <taxon>Vertebrata</taxon>
        <taxon>Euteleostomi</taxon>
        <taxon>Archelosauria</taxon>
        <taxon>Archosauria</taxon>
        <taxon>Dinosauria</taxon>
        <taxon>Saurischia</taxon>
        <taxon>Theropoda</taxon>
        <taxon>Coelurosauria</taxon>
        <taxon>Aves</taxon>
        <taxon>Neognathae</taxon>
        <taxon>Neoaves</taxon>
        <taxon>Telluraves</taxon>
        <taxon>Australaves</taxon>
        <taxon>Passeriformes</taxon>
        <taxon>Sylvioidea</taxon>
        <taxon>Hirundinidae</taxon>
        <taxon>Hirundo</taxon>
    </lineage>
</organism>
<comment type="caution">
    <text evidence="1">The sequence shown here is derived from an EMBL/GenBank/DDBJ whole genome shotgun (WGS) entry which is preliminary data.</text>
</comment>
<dbReference type="AlphaFoldDB" id="A0A3M0KG42"/>
<name>A0A3M0KG42_HIRRU</name>
<sequence>MEKLPELKAGVLPMEQSKEQHSIFYPFSLTLEHTQQMDFSLMVTSRFPPFHAKGVAGEHWSHCIPGILTGYTRIFQATEAERKFLIKSPQLEVQGPDGPVLGPMLNQIDSLRTPNPRIRLVKTQKIIEFNLFRCGGDVSKNCFAHCEKPFAFVKCHLKAFGGY</sequence>
<protein>
    <submittedName>
        <fullName evidence="1">Uncharacterized protein</fullName>
    </submittedName>
</protein>
<keyword evidence="2" id="KW-1185">Reference proteome</keyword>
<gene>
    <name evidence="1" type="ORF">DUI87_17622</name>
</gene>